<dbReference type="AlphaFoldDB" id="A0A2P8DG36"/>
<dbReference type="CDD" id="cd02440">
    <property type="entry name" value="AdoMet_MTases"/>
    <property type="match status" value="1"/>
</dbReference>
<feature type="domain" description="Methyltransferase FkbM" evidence="1">
    <location>
        <begin position="51"/>
        <end position="215"/>
    </location>
</feature>
<evidence type="ECO:0000313" key="2">
    <source>
        <dbReference type="EMBL" id="PSK96180.1"/>
    </source>
</evidence>
<reference evidence="2 3" key="1">
    <citation type="submission" date="2018-03" db="EMBL/GenBank/DDBJ databases">
        <title>Genomic Encyclopedia of Archaeal and Bacterial Type Strains, Phase II (KMG-II): from individual species to whole genera.</title>
        <authorList>
            <person name="Goeker M."/>
        </authorList>
    </citation>
    <scope>NUCLEOTIDE SEQUENCE [LARGE SCALE GENOMIC DNA]</scope>
    <source>
        <strain evidence="2 3">DSM 45312</strain>
    </source>
</reference>
<dbReference type="GO" id="GO:0032259">
    <property type="term" value="P:methylation"/>
    <property type="evidence" value="ECO:0007669"/>
    <property type="project" value="UniProtKB-KW"/>
</dbReference>
<dbReference type="OrthoDB" id="5679686at2"/>
<dbReference type="GO" id="GO:0008168">
    <property type="term" value="F:methyltransferase activity"/>
    <property type="evidence" value="ECO:0007669"/>
    <property type="project" value="UniProtKB-KW"/>
</dbReference>
<protein>
    <submittedName>
        <fullName evidence="2">FkbM family methyltransferase</fullName>
    </submittedName>
</protein>
<evidence type="ECO:0000313" key="3">
    <source>
        <dbReference type="Proteomes" id="UP000240542"/>
    </source>
</evidence>
<dbReference type="Gene3D" id="3.40.50.150">
    <property type="entry name" value="Vaccinia Virus protein VP39"/>
    <property type="match status" value="1"/>
</dbReference>
<gene>
    <name evidence="2" type="ORF">CLV63_11262</name>
</gene>
<dbReference type="Pfam" id="PF05050">
    <property type="entry name" value="Methyltransf_21"/>
    <property type="match status" value="1"/>
</dbReference>
<dbReference type="NCBIfam" id="TIGR01444">
    <property type="entry name" value="fkbM_fam"/>
    <property type="match status" value="1"/>
</dbReference>
<dbReference type="SUPFAM" id="SSF53335">
    <property type="entry name" value="S-adenosyl-L-methionine-dependent methyltransferases"/>
    <property type="match status" value="1"/>
</dbReference>
<dbReference type="PANTHER" id="PTHR34203">
    <property type="entry name" value="METHYLTRANSFERASE, FKBM FAMILY PROTEIN"/>
    <property type="match status" value="1"/>
</dbReference>
<dbReference type="InterPro" id="IPR029063">
    <property type="entry name" value="SAM-dependent_MTases_sf"/>
</dbReference>
<proteinExistence type="predicted"/>
<evidence type="ECO:0000259" key="1">
    <source>
        <dbReference type="Pfam" id="PF05050"/>
    </source>
</evidence>
<dbReference type="RefSeq" id="WP_106584149.1">
    <property type="nucleotide sequence ID" value="NZ_PYGA01000012.1"/>
</dbReference>
<keyword evidence="3" id="KW-1185">Reference proteome</keyword>
<dbReference type="Proteomes" id="UP000240542">
    <property type="component" value="Unassembled WGS sequence"/>
</dbReference>
<keyword evidence="2" id="KW-0808">Transferase</keyword>
<comment type="caution">
    <text evidence="2">The sequence shown here is derived from an EMBL/GenBank/DDBJ whole genome shotgun (WGS) entry which is preliminary data.</text>
</comment>
<dbReference type="InterPro" id="IPR006342">
    <property type="entry name" value="FkbM_mtfrase"/>
</dbReference>
<dbReference type="PANTHER" id="PTHR34203:SF15">
    <property type="entry name" value="SLL1173 PROTEIN"/>
    <property type="match status" value="1"/>
</dbReference>
<dbReference type="EMBL" id="PYGA01000012">
    <property type="protein sequence ID" value="PSK96180.1"/>
    <property type="molecule type" value="Genomic_DNA"/>
</dbReference>
<sequence>MERQQAPWGDTIWFDPADISLDPPFLTTGVSWPHELHALKRMVSPGDRVIDVGASLGYLTCHLAHLSGPAGSVHAVEPNTAMAELLARNVTANQHANVTIAPLAFGDREGHADLWLSRTNLGRHSLYRANVPNPAHTERVPVVTADSYWRHQMAGAPVGLLKLDAEGAEHRILQSAPELLAATRHVWMEFWPEGIAASGDDPYSALTLLQDVGFRLTRYDLVTGASENVGQVTELRAVVHDLAQWVEEDGQGLSPILYIHAERS</sequence>
<organism evidence="2 3">
    <name type="scientific">Murinocardiopsis flavida</name>
    <dbReference type="NCBI Taxonomy" id="645275"/>
    <lineage>
        <taxon>Bacteria</taxon>
        <taxon>Bacillati</taxon>
        <taxon>Actinomycetota</taxon>
        <taxon>Actinomycetes</taxon>
        <taxon>Streptosporangiales</taxon>
        <taxon>Nocardiopsidaceae</taxon>
        <taxon>Murinocardiopsis</taxon>
    </lineage>
</organism>
<name>A0A2P8DG36_9ACTN</name>
<keyword evidence="2" id="KW-0489">Methyltransferase</keyword>
<dbReference type="InterPro" id="IPR052514">
    <property type="entry name" value="SAM-dependent_MTase"/>
</dbReference>
<accession>A0A2P8DG36</accession>